<protein>
    <recommendedName>
        <fullName evidence="9">Signal recognition particle protein</fullName>
        <ecNumber evidence="9">3.6.5.4</ecNumber>
    </recommendedName>
    <alternativeName>
        <fullName evidence="9">Fifty-four homolog</fullName>
    </alternativeName>
</protein>
<dbReference type="Pfam" id="PF02978">
    <property type="entry name" value="SRP_SPB"/>
    <property type="match status" value="1"/>
</dbReference>
<evidence type="ECO:0000256" key="6">
    <source>
        <dbReference type="ARBA" id="ARBA00023135"/>
    </source>
</evidence>
<name>A0A1G9PJA2_9FIRM</name>
<dbReference type="FunFam" id="3.40.50.300:FF:000022">
    <property type="entry name" value="Signal recognition particle 54 kDa subunit"/>
    <property type="match status" value="1"/>
</dbReference>
<keyword evidence="4 9" id="KW-0694">RNA-binding</keyword>
<dbReference type="InterPro" id="IPR003593">
    <property type="entry name" value="AAA+_ATPase"/>
</dbReference>
<gene>
    <name evidence="9" type="primary">ffh</name>
    <name evidence="12" type="ORF">SAMN04488692_11323</name>
</gene>
<comment type="similarity">
    <text evidence="1 9">Belongs to the GTP-binding SRP family. SRP54 subfamily.</text>
</comment>
<reference evidence="12 13" key="1">
    <citation type="submission" date="2016-10" db="EMBL/GenBank/DDBJ databases">
        <authorList>
            <person name="de Groot N.N."/>
        </authorList>
    </citation>
    <scope>NUCLEOTIDE SEQUENCE [LARGE SCALE GENOMIC DNA]</scope>
    <source>
        <strain evidence="12 13">SLAS-1</strain>
    </source>
</reference>
<dbReference type="Gene3D" id="1.10.260.30">
    <property type="entry name" value="Signal recognition particle, SRP54 subunit, M-domain"/>
    <property type="match status" value="1"/>
</dbReference>
<feature type="domain" description="SRP54-type proteins GTP-binding" evidence="11">
    <location>
        <begin position="269"/>
        <end position="282"/>
    </location>
</feature>
<dbReference type="OrthoDB" id="9804720at2"/>
<comment type="catalytic activity">
    <reaction evidence="8 9">
        <text>GTP + H2O = GDP + phosphate + H(+)</text>
        <dbReference type="Rhea" id="RHEA:19669"/>
        <dbReference type="ChEBI" id="CHEBI:15377"/>
        <dbReference type="ChEBI" id="CHEBI:15378"/>
        <dbReference type="ChEBI" id="CHEBI:37565"/>
        <dbReference type="ChEBI" id="CHEBI:43474"/>
        <dbReference type="ChEBI" id="CHEBI:58189"/>
        <dbReference type="EC" id="3.6.5.4"/>
    </reaction>
</comment>
<keyword evidence="7 9" id="KW-0687">Ribonucleoprotein</keyword>
<dbReference type="HAMAP" id="MF_00306">
    <property type="entry name" value="SRP54"/>
    <property type="match status" value="1"/>
</dbReference>
<dbReference type="InterPro" id="IPR000897">
    <property type="entry name" value="SRP54_GTPase_dom"/>
</dbReference>
<evidence type="ECO:0000256" key="8">
    <source>
        <dbReference type="ARBA" id="ARBA00048027"/>
    </source>
</evidence>
<dbReference type="GO" id="GO:0005525">
    <property type="term" value="F:GTP binding"/>
    <property type="evidence" value="ECO:0007669"/>
    <property type="project" value="UniProtKB-UniRule"/>
</dbReference>
<dbReference type="InterPro" id="IPR027417">
    <property type="entry name" value="P-loop_NTPase"/>
</dbReference>
<dbReference type="GO" id="GO:0003924">
    <property type="term" value="F:GTPase activity"/>
    <property type="evidence" value="ECO:0007669"/>
    <property type="project" value="UniProtKB-UniRule"/>
</dbReference>
<dbReference type="PANTHER" id="PTHR11564">
    <property type="entry name" value="SIGNAL RECOGNITION PARTICLE 54K PROTEIN SRP54"/>
    <property type="match status" value="1"/>
</dbReference>
<dbReference type="Gene3D" id="1.20.120.140">
    <property type="entry name" value="Signal recognition particle SRP54, nucleotide-binding domain"/>
    <property type="match status" value="1"/>
</dbReference>
<dbReference type="PANTHER" id="PTHR11564:SF5">
    <property type="entry name" value="SIGNAL RECOGNITION PARTICLE SUBUNIT SRP54"/>
    <property type="match status" value="1"/>
</dbReference>
<evidence type="ECO:0000256" key="10">
    <source>
        <dbReference type="SAM" id="MobiDB-lite"/>
    </source>
</evidence>
<evidence type="ECO:0000256" key="2">
    <source>
        <dbReference type="ARBA" id="ARBA00022741"/>
    </source>
</evidence>
<feature type="region of interest" description="Disordered" evidence="10">
    <location>
        <begin position="429"/>
        <end position="449"/>
    </location>
</feature>
<dbReference type="PROSITE" id="PS00300">
    <property type="entry name" value="SRP54"/>
    <property type="match status" value="1"/>
</dbReference>
<dbReference type="NCBIfam" id="TIGR00959">
    <property type="entry name" value="ffh"/>
    <property type="match status" value="1"/>
</dbReference>
<comment type="function">
    <text evidence="9">Involved in targeting and insertion of nascent membrane proteins into the cytoplasmic membrane. Binds to the hydrophobic signal sequence of the ribosome-nascent chain (RNC) as it emerges from the ribosomes. The SRP-RNC complex is then targeted to the cytoplasmic membrane where it interacts with the SRP receptor FtsY.</text>
</comment>
<dbReference type="GO" id="GO:0008312">
    <property type="term" value="F:7S RNA binding"/>
    <property type="evidence" value="ECO:0007669"/>
    <property type="project" value="InterPro"/>
</dbReference>
<dbReference type="CDD" id="cd18539">
    <property type="entry name" value="SRP_G"/>
    <property type="match status" value="1"/>
</dbReference>
<evidence type="ECO:0000256" key="7">
    <source>
        <dbReference type="ARBA" id="ARBA00023274"/>
    </source>
</evidence>
<comment type="domain">
    <text evidence="9">Composed of three domains: the N-terminal N domain, which is responsible for interactions with the ribosome, the central G domain, which binds GTP, and the C-terminal M domain, which binds the RNA and the signal sequence of the RNC.</text>
</comment>
<keyword evidence="13" id="KW-1185">Reference proteome</keyword>
<dbReference type="SMART" id="SM00963">
    <property type="entry name" value="SRP54_N"/>
    <property type="match status" value="1"/>
</dbReference>
<feature type="binding site" evidence="9">
    <location>
        <begin position="108"/>
        <end position="115"/>
    </location>
    <ligand>
        <name>GTP</name>
        <dbReference type="ChEBI" id="CHEBI:37565"/>
    </ligand>
</feature>
<dbReference type="SUPFAM" id="SSF47446">
    <property type="entry name" value="Signal peptide-binding domain"/>
    <property type="match status" value="1"/>
</dbReference>
<dbReference type="GO" id="GO:0006614">
    <property type="term" value="P:SRP-dependent cotranslational protein targeting to membrane"/>
    <property type="evidence" value="ECO:0007669"/>
    <property type="project" value="InterPro"/>
</dbReference>
<dbReference type="InterPro" id="IPR022941">
    <property type="entry name" value="SRP54"/>
</dbReference>
<keyword evidence="5 9" id="KW-0342">GTP-binding</keyword>
<evidence type="ECO:0000256" key="4">
    <source>
        <dbReference type="ARBA" id="ARBA00022884"/>
    </source>
</evidence>
<dbReference type="RefSeq" id="WP_089760492.1">
    <property type="nucleotide sequence ID" value="NZ_FNGO01000013.1"/>
</dbReference>
<evidence type="ECO:0000259" key="11">
    <source>
        <dbReference type="PROSITE" id="PS00300"/>
    </source>
</evidence>
<comment type="subunit">
    <text evidence="9">Part of the signal recognition particle protein translocation system, which is composed of SRP and FtsY.</text>
</comment>
<dbReference type="InterPro" id="IPR004780">
    <property type="entry name" value="SRP"/>
</dbReference>
<dbReference type="EC" id="3.6.5.4" evidence="9"/>
<dbReference type="STRING" id="321763.SAMN04488692_11323"/>
<dbReference type="AlphaFoldDB" id="A0A1G9PJA2"/>
<feature type="binding site" evidence="9">
    <location>
        <begin position="190"/>
        <end position="194"/>
    </location>
    <ligand>
        <name>GTP</name>
        <dbReference type="ChEBI" id="CHEBI:37565"/>
    </ligand>
</feature>
<proteinExistence type="inferred from homology"/>
<comment type="subcellular location">
    <subcellularLocation>
        <location evidence="9">Cytoplasm</location>
    </subcellularLocation>
    <text evidence="9">The SRP-RNC complex is targeted to the cytoplasmic membrane.</text>
</comment>
<dbReference type="SUPFAM" id="SSF52540">
    <property type="entry name" value="P-loop containing nucleoside triphosphate hydrolases"/>
    <property type="match status" value="1"/>
</dbReference>
<evidence type="ECO:0000313" key="12">
    <source>
        <dbReference type="EMBL" id="SDL98287.1"/>
    </source>
</evidence>
<dbReference type="Proteomes" id="UP000199476">
    <property type="component" value="Unassembled WGS sequence"/>
</dbReference>
<dbReference type="Pfam" id="PF02881">
    <property type="entry name" value="SRP54_N"/>
    <property type="match status" value="1"/>
</dbReference>
<keyword evidence="9" id="KW-0963">Cytoplasm</keyword>
<dbReference type="SMART" id="SM00382">
    <property type="entry name" value="AAA"/>
    <property type="match status" value="1"/>
</dbReference>
<keyword evidence="2 9" id="KW-0547">Nucleotide-binding</keyword>
<dbReference type="GO" id="GO:0048500">
    <property type="term" value="C:signal recognition particle"/>
    <property type="evidence" value="ECO:0007669"/>
    <property type="project" value="UniProtKB-UniRule"/>
</dbReference>
<evidence type="ECO:0000256" key="5">
    <source>
        <dbReference type="ARBA" id="ARBA00023134"/>
    </source>
</evidence>
<dbReference type="InterPro" id="IPR042101">
    <property type="entry name" value="SRP54_N_sf"/>
</dbReference>
<accession>A0A1G9PJA2</accession>
<evidence type="ECO:0000313" key="13">
    <source>
        <dbReference type="Proteomes" id="UP000199476"/>
    </source>
</evidence>
<dbReference type="SMART" id="SM00962">
    <property type="entry name" value="SRP54"/>
    <property type="match status" value="1"/>
</dbReference>
<dbReference type="InterPro" id="IPR036891">
    <property type="entry name" value="Signal_recog_part_SRP54_M_sf"/>
</dbReference>
<dbReference type="Gene3D" id="3.40.50.300">
    <property type="entry name" value="P-loop containing nucleotide triphosphate hydrolases"/>
    <property type="match status" value="1"/>
</dbReference>
<feature type="binding site" evidence="9">
    <location>
        <begin position="248"/>
        <end position="251"/>
    </location>
    <ligand>
        <name>GTP</name>
        <dbReference type="ChEBI" id="CHEBI:37565"/>
    </ligand>
</feature>
<dbReference type="InterPro" id="IPR013822">
    <property type="entry name" value="Signal_recog_particl_SRP54_hlx"/>
</dbReference>
<dbReference type="InterPro" id="IPR004125">
    <property type="entry name" value="Signal_recog_particle_SRP54_M"/>
</dbReference>
<sequence>MVFEGLAEKLQDTFDKLRGKGKLSEEDVKSALKEVRMSLLEADVNYRVVKDFINNIEERAVGEEVMESLTPAQQVIKIVKEELTELMGGEHQEITFADSPPTVIMLVGLQGSGKTTSAGKLANHFKKEGKSPLLVAADVYRPAAIDQLEQLGKQLDVDVFQMGDENDPVDIVKGAVSSARSHDNDIVIVDTAGRLHIDEELMDELSRIKGAVDPEEIMLVVDAMTGQDAVNVAERFTEQLDIDGMFMTKLDGDARGGAALSIREVTGRPIKYAGVGEKLNQLETFHPDRMASRILGMGDMLSLIERAEESFDEEQAKELEEKLREDEFTLEDFLDQMDQVRNMGPIDEIMGMIPGMGAANKLKDIQVEEEQLDKIQAIIQSMTEEERRDPDIIDGSRRRRIASGSGTEIQDVNRLLKQFRQTRKMMKQLNKKKDKLSGGGLPGGLNLPF</sequence>
<evidence type="ECO:0000256" key="9">
    <source>
        <dbReference type="HAMAP-Rule" id="MF_00306"/>
    </source>
</evidence>
<keyword evidence="3 9" id="KW-0378">Hydrolase</keyword>
<dbReference type="Pfam" id="PF00448">
    <property type="entry name" value="SRP54"/>
    <property type="match status" value="1"/>
</dbReference>
<organism evidence="12 13">
    <name type="scientific">Halarsenatibacter silvermanii</name>
    <dbReference type="NCBI Taxonomy" id="321763"/>
    <lineage>
        <taxon>Bacteria</taxon>
        <taxon>Bacillati</taxon>
        <taxon>Bacillota</taxon>
        <taxon>Clostridia</taxon>
        <taxon>Halanaerobiales</taxon>
        <taxon>Halarsenatibacteraceae</taxon>
        <taxon>Halarsenatibacter</taxon>
    </lineage>
</organism>
<keyword evidence="6 9" id="KW-0733">Signal recognition particle</keyword>
<evidence type="ECO:0000256" key="1">
    <source>
        <dbReference type="ARBA" id="ARBA00005450"/>
    </source>
</evidence>
<dbReference type="EMBL" id="FNGO01000013">
    <property type="protein sequence ID" value="SDL98287.1"/>
    <property type="molecule type" value="Genomic_DNA"/>
</dbReference>
<evidence type="ECO:0000256" key="3">
    <source>
        <dbReference type="ARBA" id="ARBA00022801"/>
    </source>
</evidence>